<dbReference type="InterPro" id="IPR002925">
    <property type="entry name" value="Dienelactn_hydro"/>
</dbReference>
<gene>
    <name evidence="2" type="primary">clcD_3</name>
    <name evidence="2" type="ORF">WG78_03850</name>
</gene>
<keyword evidence="3" id="KW-1185">Reference proteome</keyword>
<dbReference type="STRING" id="857265.WG78_03850"/>
<proteinExistence type="predicted"/>
<dbReference type="PATRIC" id="fig|857265.3.peg.787"/>
<evidence type="ECO:0000313" key="3">
    <source>
        <dbReference type="Proteomes" id="UP000037939"/>
    </source>
</evidence>
<reference evidence="2 3" key="1">
    <citation type="submission" date="2015-07" db="EMBL/GenBank/DDBJ databases">
        <title>Draft genome sequence of the Amantichitinum ursilacus IGB-41, a new chitin-degrading bacterium.</title>
        <authorList>
            <person name="Kirstahler P."/>
            <person name="Guenther M."/>
            <person name="Grumaz C."/>
            <person name="Rupp S."/>
            <person name="Zibek S."/>
            <person name="Sohn K."/>
        </authorList>
    </citation>
    <scope>NUCLEOTIDE SEQUENCE [LARGE SCALE GENOMIC DNA]</scope>
    <source>
        <strain evidence="2 3">IGB-41</strain>
    </source>
</reference>
<dbReference type="OrthoDB" id="9787933at2"/>
<dbReference type="GO" id="GO:0008806">
    <property type="term" value="F:carboxymethylenebutenolidase activity"/>
    <property type="evidence" value="ECO:0007669"/>
    <property type="project" value="UniProtKB-EC"/>
</dbReference>
<dbReference type="Gene3D" id="3.40.50.1820">
    <property type="entry name" value="alpha/beta hydrolase"/>
    <property type="match status" value="1"/>
</dbReference>
<dbReference type="InterPro" id="IPR051049">
    <property type="entry name" value="Dienelactone_hydrolase-like"/>
</dbReference>
<dbReference type="RefSeq" id="WP_053936457.1">
    <property type="nucleotide sequence ID" value="NZ_LAQT01000002.1"/>
</dbReference>
<comment type="caution">
    <text evidence="2">The sequence shown here is derived from an EMBL/GenBank/DDBJ whole genome shotgun (WGS) entry which is preliminary data.</text>
</comment>
<dbReference type="SUPFAM" id="SSF53474">
    <property type="entry name" value="alpha/beta-Hydrolases"/>
    <property type="match status" value="1"/>
</dbReference>
<dbReference type="PANTHER" id="PTHR46623">
    <property type="entry name" value="CARBOXYMETHYLENEBUTENOLIDASE-RELATED"/>
    <property type="match status" value="1"/>
</dbReference>
<dbReference type="Pfam" id="PF01738">
    <property type="entry name" value="DLH"/>
    <property type="match status" value="1"/>
</dbReference>
<evidence type="ECO:0000313" key="2">
    <source>
        <dbReference type="EMBL" id="KPC54675.1"/>
    </source>
</evidence>
<evidence type="ECO:0000259" key="1">
    <source>
        <dbReference type="Pfam" id="PF01738"/>
    </source>
</evidence>
<dbReference type="InterPro" id="IPR029058">
    <property type="entry name" value="AB_hydrolase_fold"/>
</dbReference>
<dbReference type="EC" id="3.1.1.45" evidence="2"/>
<feature type="domain" description="Dienelactone hydrolase" evidence="1">
    <location>
        <begin position="18"/>
        <end position="229"/>
    </location>
</feature>
<name>A0A0N0XMG2_9NEIS</name>
<dbReference type="EMBL" id="LAQT01000002">
    <property type="protein sequence ID" value="KPC54675.1"/>
    <property type="molecule type" value="Genomic_DNA"/>
</dbReference>
<sequence>MNSSWIDIQSTHGDSYSGYLSLPPRGTGPGLVLIQEIWGVNDHIRTVADQYALEGFVVLAPDVFWRQEPRVNLAYDEAGTKRAFELMNGLDGDKAVQDLVGAVNTLRSRDDVTGSVATLGFCMGGRLSFQTAVAGDVDAAVCYYPGGIQNVIGQADQTDTPLLFNFAGKDHMITQEVRDAVAAKVAERDNVEIYLYPDSDHGFNRWAGAPWNLHDAMLARGRVLQFLAHNAL</sequence>
<dbReference type="PANTHER" id="PTHR46623:SF6">
    <property type="entry name" value="ALPHA_BETA-HYDROLASES SUPERFAMILY PROTEIN"/>
    <property type="match status" value="1"/>
</dbReference>
<dbReference type="Proteomes" id="UP000037939">
    <property type="component" value="Unassembled WGS sequence"/>
</dbReference>
<organism evidence="2 3">
    <name type="scientific">Amantichitinum ursilacus</name>
    <dbReference type="NCBI Taxonomy" id="857265"/>
    <lineage>
        <taxon>Bacteria</taxon>
        <taxon>Pseudomonadati</taxon>
        <taxon>Pseudomonadota</taxon>
        <taxon>Betaproteobacteria</taxon>
        <taxon>Neisseriales</taxon>
        <taxon>Chitinibacteraceae</taxon>
        <taxon>Amantichitinum</taxon>
    </lineage>
</organism>
<dbReference type="AlphaFoldDB" id="A0A0N0XMG2"/>
<protein>
    <submittedName>
        <fullName evidence="2">Carboxymethylenebutenolidase</fullName>
        <ecNumber evidence="2">3.1.1.45</ecNumber>
    </submittedName>
</protein>
<keyword evidence="2" id="KW-0378">Hydrolase</keyword>
<accession>A0A0N0XMG2</accession>